<evidence type="ECO:0000313" key="1">
    <source>
        <dbReference type="EMBL" id="TFK62353.1"/>
    </source>
</evidence>
<evidence type="ECO:0000313" key="2">
    <source>
        <dbReference type="Proteomes" id="UP000308600"/>
    </source>
</evidence>
<protein>
    <submittedName>
        <fullName evidence="1">Uncharacterized protein</fullName>
    </submittedName>
</protein>
<reference evidence="1 2" key="1">
    <citation type="journal article" date="2019" name="Nat. Ecol. Evol.">
        <title>Megaphylogeny resolves global patterns of mushroom evolution.</title>
        <authorList>
            <person name="Varga T."/>
            <person name="Krizsan K."/>
            <person name="Foldi C."/>
            <person name="Dima B."/>
            <person name="Sanchez-Garcia M."/>
            <person name="Sanchez-Ramirez S."/>
            <person name="Szollosi G.J."/>
            <person name="Szarkandi J.G."/>
            <person name="Papp V."/>
            <person name="Albert L."/>
            <person name="Andreopoulos W."/>
            <person name="Angelini C."/>
            <person name="Antonin V."/>
            <person name="Barry K.W."/>
            <person name="Bougher N.L."/>
            <person name="Buchanan P."/>
            <person name="Buyck B."/>
            <person name="Bense V."/>
            <person name="Catcheside P."/>
            <person name="Chovatia M."/>
            <person name="Cooper J."/>
            <person name="Damon W."/>
            <person name="Desjardin D."/>
            <person name="Finy P."/>
            <person name="Geml J."/>
            <person name="Haridas S."/>
            <person name="Hughes K."/>
            <person name="Justo A."/>
            <person name="Karasinski D."/>
            <person name="Kautmanova I."/>
            <person name="Kiss B."/>
            <person name="Kocsube S."/>
            <person name="Kotiranta H."/>
            <person name="LaButti K.M."/>
            <person name="Lechner B.E."/>
            <person name="Liimatainen K."/>
            <person name="Lipzen A."/>
            <person name="Lukacs Z."/>
            <person name="Mihaltcheva S."/>
            <person name="Morgado L.N."/>
            <person name="Niskanen T."/>
            <person name="Noordeloos M.E."/>
            <person name="Ohm R.A."/>
            <person name="Ortiz-Santana B."/>
            <person name="Ovrebo C."/>
            <person name="Racz N."/>
            <person name="Riley R."/>
            <person name="Savchenko A."/>
            <person name="Shiryaev A."/>
            <person name="Soop K."/>
            <person name="Spirin V."/>
            <person name="Szebenyi C."/>
            <person name="Tomsovsky M."/>
            <person name="Tulloss R.E."/>
            <person name="Uehling J."/>
            <person name="Grigoriev I.V."/>
            <person name="Vagvolgyi C."/>
            <person name="Papp T."/>
            <person name="Martin F.M."/>
            <person name="Miettinen O."/>
            <person name="Hibbett D.S."/>
            <person name="Nagy L.G."/>
        </authorList>
    </citation>
    <scope>NUCLEOTIDE SEQUENCE [LARGE SCALE GENOMIC DNA]</scope>
    <source>
        <strain evidence="1 2">NL-1719</strain>
    </source>
</reference>
<keyword evidence="2" id="KW-1185">Reference proteome</keyword>
<dbReference type="EMBL" id="ML208587">
    <property type="protein sequence ID" value="TFK62353.1"/>
    <property type="molecule type" value="Genomic_DNA"/>
</dbReference>
<name>A0ACD3A9I1_9AGAR</name>
<proteinExistence type="predicted"/>
<gene>
    <name evidence="1" type="ORF">BDN72DRAFT_964613</name>
</gene>
<accession>A0ACD3A9I1</accession>
<sequence>MASRLLDLPLELTLRIFLELDPQNLIKCRVVCGRLLEIITNDIELQYLIELFSAGMLDTRTFFPTSGGTIQTSGRLEALRSFIRTRNGLTDLHDFPLDGLRIVAGYTDQPLVQNTFALVRRSFTSHQIRTRTGGLEGPRPGSEWMTEADPLSSRWKHLSGVLCWNEGWLFHFVKPPGKSRGLEMRCWDLDLRERFGEGVLKNDGRLLSCWVDSYQDLLVVPEKVDVPQLKLHFLSLTTGKEHPLALFPTYTTPFYNHLVVQAPSIPWEIHRGASWSYAVDIYDQHMAISVQWEEYPQVVIINWKTGDVLEKWDIPFDFLTFIDAHTIILASAFTGLTRYGASDTDFSHLKIFDLRRVEYSPPGSKVPGSSTTQSIPLGFARPVPLLFLDLLKDVERSQMLDFFSVCNGRTGSGTYSTNSSFRPIFIQNPQVDIITIKVDLISSRCPTFIVTSVGALLDFITANTSERPTPLVPREFALHEWPNCTFPHRLHSRHSSMSVSGSRLLLSLGSYNEVPAQREWHLFDFNTRPWRKEQGDEFKSKENDLLPKNLSTHVGFPVPHIKKIIAPTFTGNYPELTEDHWVSFIRGKGGNPKIGHVAIHQMDDVAL</sequence>
<organism evidence="1 2">
    <name type="scientific">Pluteus cervinus</name>
    <dbReference type="NCBI Taxonomy" id="181527"/>
    <lineage>
        <taxon>Eukaryota</taxon>
        <taxon>Fungi</taxon>
        <taxon>Dikarya</taxon>
        <taxon>Basidiomycota</taxon>
        <taxon>Agaricomycotina</taxon>
        <taxon>Agaricomycetes</taxon>
        <taxon>Agaricomycetidae</taxon>
        <taxon>Agaricales</taxon>
        <taxon>Pluteineae</taxon>
        <taxon>Pluteaceae</taxon>
        <taxon>Pluteus</taxon>
    </lineage>
</organism>
<dbReference type="Proteomes" id="UP000308600">
    <property type="component" value="Unassembled WGS sequence"/>
</dbReference>